<protein>
    <submittedName>
        <fullName evidence="7">Pancreatic lipase-related protein 2</fullName>
    </submittedName>
</protein>
<organism evidence="6 7">
    <name type="scientific">Drosophila mauritiana</name>
    <name type="common">Fruit fly</name>
    <dbReference type="NCBI Taxonomy" id="7226"/>
    <lineage>
        <taxon>Eukaryota</taxon>
        <taxon>Metazoa</taxon>
        <taxon>Ecdysozoa</taxon>
        <taxon>Arthropoda</taxon>
        <taxon>Hexapoda</taxon>
        <taxon>Insecta</taxon>
        <taxon>Pterygota</taxon>
        <taxon>Neoptera</taxon>
        <taxon>Endopterygota</taxon>
        <taxon>Diptera</taxon>
        <taxon>Brachycera</taxon>
        <taxon>Muscomorpha</taxon>
        <taxon>Ephydroidea</taxon>
        <taxon>Drosophilidae</taxon>
        <taxon>Drosophila</taxon>
        <taxon>Sophophora</taxon>
    </lineage>
</organism>
<evidence type="ECO:0000256" key="1">
    <source>
        <dbReference type="ARBA" id="ARBA00004613"/>
    </source>
</evidence>
<evidence type="ECO:0000256" key="2">
    <source>
        <dbReference type="ARBA" id="ARBA00010701"/>
    </source>
</evidence>
<accession>A0A6P8JHH4</accession>
<dbReference type="CDD" id="cd00707">
    <property type="entry name" value="Pancreat_lipase_like"/>
    <property type="match status" value="1"/>
</dbReference>
<comment type="similarity">
    <text evidence="2 4">Belongs to the AB hydrolase superfamily. Lipase family.</text>
</comment>
<dbReference type="PANTHER" id="PTHR11610">
    <property type="entry name" value="LIPASE"/>
    <property type="match status" value="1"/>
</dbReference>
<dbReference type="GeneID" id="117137699"/>
<gene>
    <name evidence="7" type="primary">LOC117137699</name>
</gene>
<evidence type="ECO:0000256" key="3">
    <source>
        <dbReference type="ARBA" id="ARBA00022525"/>
    </source>
</evidence>
<dbReference type="FunFam" id="3.40.50.1820:FF:000294">
    <property type="entry name" value="Uncharacterized protein, isoform B"/>
    <property type="match status" value="1"/>
</dbReference>
<comment type="subcellular location">
    <subcellularLocation>
        <location evidence="1">Secreted</location>
    </subcellularLocation>
</comment>
<feature type="domain" description="Lipase" evidence="5">
    <location>
        <begin position="205"/>
        <end position="478"/>
    </location>
</feature>
<dbReference type="Pfam" id="PF00151">
    <property type="entry name" value="Lipase"/>
    <property type="match status" value="1"/>
</dbReference>
<evidence type="ECO:0000256" key="4">
    <source>
        <dbReference type="RuleBase" id="RU004262"/>
    </source>
</evidence>
<keyword evidence="3" id="KW-0964">Secreted</keyword>
<dbReference type="InterPro" id="IPR033906">
    <property type="entry name" value="Lipase_N"/>
</dbReference>
<dbReference type="SUPFAM" id="SSF53474">
    <property type="entry name" value="alpha/beta-Hydrolases"/>
    <property type="match status" value="1"/>
</dbReference>
<name>A0A6P8JHH4_DROMA</name>
<proteinExistence type="inferred from homology"/>
<evidence type="ECO:0000313" key="6">
    <source>
        <dbReference type="Proteomes" id="UP000515162"/>
    </source>
</evidence>
<sequence>MYGKTIGSLYYNSSSVRAGCRSESLERLHYLALPSYDVLGLSRDIVYQNPECIELLEHIKPLSLIEQIHTVQKPFGWRASIAAADSISLPMMRTHLFALWLSVATIGMRMPKSNGVMVDYDAEMGEFMNALPNLDDTPYGLGQRSDISTEPEEDDILASLDDEFEEAKHYVWNTCDKDLSESRGIGKFLDLPFIKKIASNLNPFGSKKLRMHFYLFKREFPECGREVDFSIERKWRHCGFNASLPTRLMIHGWMSQSRGSFNRDVKNAYLKKGEYNVIVVDWSASSANLNYFSVVKLIETFGAELAQFIRNLNRQFGADFDSMYLIGHSLGAQIAGSAGKRLKPIQVNTIFALDPAGPKFRQRGTEFRIDPSDAKYVESMHTSANFGFRRPTGSATFYPNYGAYQLSCYYLGCSHIRSYQMFAESINSPLGFWGTPCIRDNGRWQCDHSQRQSIQMAGEPSIHKEGVFYVKTSSSDPFALGKH</sequence>
<dbReference type="Proteomes" id="UP000515162">
    <property type="component" value="Chromosome 2L"/>
</dbReference>
<evidence type="ECO:0000259" key="5">
    <source>
        <dbReference type="Pfam" id="PF00151"/>
    </source>
</evidence>
<dbReference type="RefSeq" id="XP_033155163.1">
    <property type="nucleotide sequence ID" value="XM_033299272.1"/>
</dbReference>
<dbReference type="PANTHER" id="PTHR11610:SF173">
    <property type="entry name" value="LIPASE DOMAIN-CONTAINING PROTEIN-RELATED"/>
    <property type="match status" value="1"/>
</dbReference>
<dbReference type="GO" id="GO:0016298">
    <property type="term" value="F:lipase activity"/>
    <property type="evidence" value="ECO:0007669"/>
    <property type="project" value="InterPro"/>
</dbReference>
<dbReference type="Gene3D" id="3.40.50.1820">
    <property type="entry name" value="alpha/beta hydrolase"/>
    <property type="match status" value="1"/>
</dbReference>
<dbReference type="InterPro" id="IPR013818">
    <property type="entry name" value="Lipase"/>
</dbReference>
<dbReference type="GO" id="GO:0017171">
    <property type="term" value="F:serine hydrolase activity"/>
    <property type="evidence" value="ECO:0007669"/>
    <property type="project" value="TreeGrafter"/>
</dbReference>
<reference evidence="7" key="1">
    <citation type="submission" date="2025-08" db="UniProtKB">
        <authorList>
            <consortium name="RefSeq"/>
        </authorList>
    </citation>
    <scope>IDENTIFICATION</scope>
    <source>
        <strain evidence="7">Mau12</strain>
        <tissue evidence="7">Whole Body</tissue>
    </source>
</reference>
<keyword evidence="6" id="KW-1185">Reference proteome</keyword>
<dbReference type="PRINTS" id="PR00821">
    <property type="entry name" value="TAGLIPASE"/>
</dbReference>
<dbReference type="GO" id="GO:0016042">
    <property type="term" value="P:lipid catabolic process"/>
    <property type="evidence" value="ECO:0007669"/>
    <property type="project" value="TreeGrafter"/>
</dbReference>
<evidence type="ECO:0000313" key="7">
    <source>
        <dbReference type="RefSeq" id="XP_033155163.1"/>
    </source>
</evidence>
<dbReference type="InterPro" id="IPR000734">
    <property type="entry name" value="TAG_lipase"/>
</dbReference>
<dbReference type="AlphaFoldDB" id="A0A6P8JHH4"/>
<dbReference type="GO" id="GO:0005615">
    <property type="term" value="C:extracellular space"/>
    <property type="evidence" value="ECO:0007669"/>
    <property type="project" value="TreeGrafter"/>
</dbReference>
<dbReference type="InterPro" id="IPR029058">
    <property type="entry name" value="AB_hydrolase_fold"/>
</dbReference>